<evidence type="ECO:0000313" key="1">
    <source>
        <dbReference type="EMBL" id="SBW06288.1"/>
    </source>
</evidence>
<dbReference type="EMBL" id="FLUN01000001">
    <property type="protein sequence ID" value="SBW06288.1"/>
    <property type="molecule type" value="Genomic_DNA"/>
</dbReference>
<reference evidence="1" key="1">
    <citation type="submission" date="2016-04" db="EMBL/GenBank/DDBJ databases">
        <authorList>
            <person name="Evans L.H."/>
            <person name="Alamgir A."/>
            <person name="Owens N."/>
            <person name="Weber N.D."/>
            <person name="Virtaneva K."/>
            <person name="Barbian K."/>
            <person name="Babar A."/>
            <person name="Rosenke K."/>
        </authorList>
    </citation>
    <scope>NUCLEOTIDE SEQUENCE</scope>
    <source>
        <strain evidence="1">86</strain>
    </source>
</reference>
<protein>
    <submittedName>
        <fullName evidence="1">Uncharacterized protein</fullName>
    </submittedName>
</protein>
<sequence length="24" mass="2601">MINDAAVLLPMLMVSVKNTVAKEL</sequence>
<gene>
    <name evidence="1" type="ORF">KL86CLO1_12142</name>
</gene>
<name>A0A212K3V5_9FIRM</name>
<accession>A0A212K3V5</accession>
<proteinExistence type="predicted"/>
<organism evidence="1">
    <name type="scientific">uncultured Eubacteriales bacterium</name>
    <dbReference type="NCBI Taxonomy" id="172733"/>
    <lineage>
        <taxon>Bacteria</taxon>
        <taxon>Bacillati</taxon>
        <taxon>Bacillota</taxon>
        <taxon>Clostridia</taxon>
        <taxon>Eubacteriales</taxon>
        <taxon>environmental samples</taxon>
    </lineage>
</organism>
<dbReference type="AlphaFoldDB" id="A0A212K3V5"/>